<organism evidence="1 2">
    <name type="scientific">Aureobasidium subglaciale (strain EXF-2481)</name>
    <name type="common">Aureobasidium pullulans var. subglaciale</name>
    <dbReference type="NCBI Taxonomy" id="1043005"/>
    <lineage>
        <taxon>Eukaryota</taxon>
        <taxon>Fungi</taxon>
        <taxon>Dikarya</taxon>
        <taxon>Ascomycota</taxon>
        <taxon>Pezizomycotina</taxon>
        <taxon>Dothideomycetes</taxon>
        <taxon>Dothideomycetidae</taxon>
        <taxon>Dothideales</taxon>
        <taxon>Saccotheciaceae</taxon>
        <taxon>Aureobasidium</taxon>
    </lineage>
</organism>
<keyword evidence="2" id="KW-1185">Reference proteome</keyword>
<protein>
    <submittedName>
        <fullName evidence="1">Uncharacterized protein</fullName>
    </submittedName>
</protein>
<dbReference type="EMBL" id="KL584749">
    <property type="protein sequence ID" value="KER00927.1"/>
    <property type="molecule type" value="Genomic_DNA"/>
</dbReference>
<dbReference type="GeneID" id="25365256"/>
<evidence type="ECO:0000313" key="1">
    <source>
        <dbReference type="EMBL" id="KER00927.1"/>
    </source>
</evidence>
<gene>
    <name evidence="1" type="ORF">AUEXF2481DRAFT_35184</name>
</gene>
<dbReference type="OMA" id="NISICGV"/>
<dbReference type="Proteomes" id="UP000030641">
    <property type="component" value="Unassembled WGS sequence"/>
</dbReference>
<sequence>MTDGSGNQLSFAWVEYDPRALKERRAAGVYTQQRRVVRAHVAHTSSGARKATIARKVSIAKASGSRKATKGSGKVDKQDTADRAAYDTISLLFSRLRSRDAHAVASMAQKADRILLWNAFTGGNTCFEAALFVAGTFANTCGVTRHELHAGFGSGQLFLRGASLEGVQQAIIHNSKDSLNSISIALLAGWERRFGDQQSYEVHLQAWKALPLALGSLEDGSIAALADVALTCFQEATQERYIAEATSSATRSLIYGTVLPEGLPSGFHVVPGEVPEALSLLSIVARCATFEYTGLHSVQTYRKLVIETISWSASHSISPEPVDSYEEAWDQTDLNALYHIRSALISANGFILLAAVEAHSLEWQFNVQLGIHIHAEAARNLKTHQLMGTKYQDIAIWAKMTMESHAIPSQSGDEHMSGLMRSTGIRTWDQMDALLRRHVYREELVAQKYRRLFDALVY</sequence>
<accession>A0A074ZRM2</accession>
<dbReference type="OrthoDB" id="3643633at2759"/>
<dbReference type="HOGENOM" id="CLU_594436_0_0_1"/>
<dbReference type="AlphaFoldDB" id="A0A074ZRM2"/>
<proteinExistence type="predicted"/>
<dbReference type="InParanoid" id="A0A074ZRM2"/>
<name>A0A074ZRM2_AURSE</name>
<evidence type="ECO:0000313" key="2">
    <source>
        <dbReference type="Proteomes" id="UP000030641"/>
    </source>
</evidence>
<dbReference type="RefSeq" id="XP_013349411.1">
    <property type="nucleotide sequence ID" value="XM_013493957.1"/>
</dbReference>
<reference evidence="1 2" key="1">
    <citation type="journal article" date="2014" name="BMC Genomics">
        <title>Genome sequencing of four Aureobasidium pullulans varieties: biotechnological potential, stress tolerance, and description of new species.</title>
        <authorList>
            <person name="Gostin Ar C."/>
            <person name="Ohm R.A."/>
            <person name="Kogej T."/>
            <person name="Sonjak S."/>
            <person name="Turk M."/>
            <person name="Zajc J."/>
            <person name="Zalar P."/>
            <person name="Grube M."/>
            <person name="Sun H."/>
            <person name="Han J."/>
            <person name="Sharma A."/>
            <person name="Chiniquy J."/>
            <person name="Ngan C.Y."/>
            <person name="Lipzen A."/>
            <person name="Barry K."/>
            <person name="Grigoriev I.V."/>
            <person name="Gunde-Cimerman N."/>
        </authorList>
    </citation>
    <scope>NUCLEOTIDE SEQUENCE [LARGE SCALE GENOMIC DNA]</scope>
    <source>
        <strain evidence="1 2">EXF-2481</strain>
    </source>
</reference>